<keyword evidence="2" id="KW-1185">Reference proteome</keyword>
<organism evidence="1 2">
    <name type="scientific">Russula earlei</name>
    <dbReference type="NCBI Taxonomy" id="71964"/>
    <lineage>
        <taxon>Eukaryota</taxon>
        <taxon>Fungi</taxon>
        <taxon>Dikarya</taxon>
        <taxon>Basidiomycota</taxon>
        <taxon>Agaricomycotina</taxon>
        <taxon>Agaricomycetes</taxon>
        <taxon>Russulales</taxon>
        <taxon>Russulaceae</taxon>
        <taxon>Russula</taxon>
    </lineage>
</organism>
<sequence length="149" mass="16843">MPEIMAQTLRRLHCYILPRSNWQVVFEGGTTVSHPTYALLSAVIERYPHVAGATFQTYNDLLLAQQWSEMEVVDLPQCGRCGFRGRRPENQNTPTIVVPCLLTETITMDWLKSTFSDLDNPGEVFLAICAEDSSIVYYKMSMGINKPPV</sequence>
<evidence type="ECO:0000313" key="1">
    <source>
        <dbReference type="EMBL" id="KAI9507623.1"/>
    </source>
</evidence>
<dbReference type="EMBL" id="JAGFNK010000118">
    <property type="protein sequence ID" value="KAI9507623.1"/>
    <property type="molecule type" value="Genomic_DNA"/>
</dbReference>
<accession>A0ACC0U7M7</accession>
<dbReference type="Proteomes" id="UP001207468">
    <property type="component" value="Unassembled WGS sequence"/>
</dbReference>
<protein>
    <submittedName>
        <fullName evidence="1">tRNA intron endonuclease</fullName>
    </submittedName>
</protein>
<keyword evidence="1" id="KW-0540">Nuclease</keyword>
<comment type="caution">
    <text evidence="1">The sequence shown here is derived from an EMBL/GenBank/DDBJ whole genome shotgun (WGS) entry which is preliminary data.</text>
</comment>
<keyword evidence="1" id="KW-0255">Endonuclease</keyword>
<name>A0ACC0U7M7_9AGAM</name>
<reference evidence="1" key="1">
    <citation type="submission" date="2021-03" db="EMBL/GenBank/DDBJ databases">
        <title>Evolutionary priming and transition to the ectomycorrhizal habit in an iconic lineage of mushroom-forming fungi: is preadaptation a requirement?</title>
        <authorList>
            <consortium name="DOE Joint Genome Institute"/>
            <person name="Looney B.P."/>
            <person name="Miyauchi S."/>
            <person name="Morin E."/>
            <person name="Drula E."/>
            <person name="Courty P.E."/>
            <person name="Chicoki N."/>
            <person name="Fauchery L."/>
            <person name="Kohler A."/>
            <person name="Kuo A."/>
            <person name="LaButti K."/>
            <person name="Pangilinan J."/>
            <person name="Lipzen A."/>
            <person name="Riley R."/>
            <person name="Andreopoulos W."/>
            <person name="He G."/>
            <person name="Johnson J."/>
            <person name="Barry K.W."/>
            <person name="Grigoriev I.V."/>
            <person name="Nagy L."/>
            <person name="Hibbett D."/>
            <person name="Henrissat B."/>
            <person name="Matheny P.B."/>
            <person name="Labbe J."/>
            <person name="Martin A.F."/>
        </authorList>
    </citation>
    <scope>NUCLEOTIDE SEQUENCE</scope>
    <source>
        <strain evidence="1">BPL698</strain>
    </source>
</reference>
<keyword evidence="1" id="KW-0378">Hydrolase</keyword>
<gene>
    <name evidence="1" type="ORF">F5148DRAFT_89762</name>
</gene>
<proteinExistence type="predicted"/>
<evidence type="ECO:0000313" key="2">
    <source>
        <dbReference type="Proteomes" id="UP001207468"/>
    </source>
</evidence>